<dbReference type="EMBL" id="JBANFI010000001">
    <property type="protein sequence ID" value="MFK7159552.1"/>
    <property type="molecule type" value="Genomic_DNA"/>
</dbReference>
<dbReference type="HAMAP" id="MF_00060">
    <property type="entry name" value="SurE"/>
    <property type="match status" value="1"/>
</dbReference>
<dbReference type="PANTHER" id="PTHR30457">
    <property type="entry name" value="5'-NUCLEOTIDASE SURE"/>
    <property type="match status" value="1"/>
</dbReference>
<dbReference type="SUPFAM" id="SSF64167">
    <property type="entry name" value="SurE-like"/>
    <property type="match status" value="1"/>
</dbReference>
<dbReference type="Gene3D" id="3.40.1210.10">
    <property type="entry name" value="Survival protein SurE-like phosphatase/nucleotidase"/>
    <property type="match status" value="1"/>
</dbReference>
<feature type="binding site" evidence="7">
    <location>
        <position position="9"/>
    </location>
    <ligand>
        <name>a divalent metal cation</name>
        <dbReference type="ChEBI" id="CHEBI:60240"/>
    </ligand>
</feature>
<gene>
    <name evidence="7 9" type="primary">surE</name>
    <name evidence="9" type="ORF">V6U78_00685</name>
</gene>
<proteinExistence type="inferred from homology"/>
<keyword evidence="5 7" id="KW-0547">Nucleotide-binding</keyword>
<evidence type="ECO:0000256" key="7">
    <source>
        <dbReference type="HAMAP-Rule" id="MF_00060"/>
    </source>
</evidence>
<evidence type="ECO:0000256" key="3">
    <source>
        <dbReference type="ARBA" id="ARBA00022490"/>
    </source>
</evidence>
<comment type="function">
    <text evidence="7">Nucleotidase that shows phosphatase activity on nucleoside 5'-monophosphates.</text>
</comment>
<reference evidence="9 10" key="1">
    <citation type="submission" date="2024-02" db="EMBL/GenBank/DDBJ databases">
        <title>Marinospirillum sp. MEB 164 isolated from Lonar lake sediment.</title>
        <authorList>
            <person name="Joshi A."/>
            <person name="Thite S."/>
        </authorList>
    </citation>
    <scope>NUCLEOTIDE SEQUENCE [LARGE SCALE GENOMIC DNA]</scope>
    <source>
        <strain evidence="9 10">MEB164</strain>
    </source>
</reference>
<dbReference type="GO" id="GO:0008254">
    <property type="term" value="F:3'-nucleotidase activity"/>
    <property type="evidence" value="ECO:0007669"/>
    <property type="project" value="UniProtKB-EC"/>
</dbReference>
<feature type="domain" description="Survival protein SurE-like phosphatase/nucleotidase" evidence="8">
    <location>
        <begin position="4"/>
        <end position="183"/>
    </location>
</feature>
<sequence>MHLLLSNDDGIHATGLATLATALQGVADFTVVAPDRNHSGASNSLTLSRPLLPREVEPGYWSVDGTPTDCVHLALHGLMQVQPDLVISGINHGANLGDDVLYSGTVAAATEGRFLGRPALAISLAGETHWATAAAVVHQLVSQYLAHPELLNLPARSLLNINIPDVPLFALKGYRTTRLGHRNPSIPPIATQDPRGQTRYWIAPQGEAAEGGPGTDFHAIAEGYVSVTPLQFDMTRHTHLDQVEQWLDFCNSTPS</sequence>
<evidence type="ECO:0000259" key="8">
    <source>
        <dbReference type="Pfam" id="PF01975"/>
    </source>
</evidence>
<evidence type="ECO:0000256" key="5">
    <source>
        <dbReference type="ARBA" id="ARBA00022741"/>
    </source>
</evidence>
<evidence type="ECO:0000256" key="1">
    <source>
        <dbReference type="ARBA" id="ARBA00000815"/>
    </source>
</evidence>
<dbReference type="NCBIfam" id="NF001490">
    <property type="entry name" value="PRK00346.1-4"/>
    <property type="match status" value="1"/>
</dbReference>
<feature type="binding site" evidence="7">
    <location>
        <position position="91"/>
    </location>
    <ligand>
        <name>a divalent metal cation</name>
        <dbReference type="ChEBI" id="CHEBI:60240"/>
    </ligand>
</feature>
<evidence type="ECO:0000313" key="10">
    <source>
        <dbReference type="Proteomes" id="UP001621714"/>
    </source>
</evidence>
<keyword evidence="4 7" id="KW-0479">Metal-binding</keyword>
<evidence type="ECO:0000256" key="4">
    <source>
        <dbReference type="ARBA" id="ARBA00022723"/>
    </source>
</evidence>
<comment type="catalytic activity">
    <reaction evidence="1 7">
        <text>a ribonucleoside 5'-phosphate + H2O = a ribonucleoside + phosphate</text>
        <dbReference type="Rhea" id="RHEA:12484"/>
        <dbReference type="ChEBI" id="CHEBI:15377"/>
        <dbReference type="ChEBI" id="CHEBI:18254"/>
        <dbReference type="ChEBI" id="CHEBI:43474"/>
        <dbReference type="ChEBI" id="CHEBI:58043"/>
        <dbReference type="EC" id="3.1.3.5"/>
    </reaction>
</comment>
<comment type="cofactor">
    <cofactor evidence="7">
        <name>a divalent metal cation</name>
        <dbReference type="ChEBI" id="CHEBI:60240"/>
    </cofactor>
    <text evidence="7">Binds 1 divalent metal cation per subunit.</text>
</comment>
<dbReference type="InterPro" id="IPR002828">
    <property type="entry name" value="SurE-like_Pase/nucleotidase"/>
</dbReference>
<dbReference type="InterPro" id="IPR036523">
    <property type="entry name" value="SurE-like_sf"/>
</dbReference>
<dbReference type="Proteomes" id="UP001621714">
    <property type="component" value="Unassembled WGS sequence"/>
</dbReference>
<comment type="subcellular location">
    <subcellularLocation>
        <location evidence="7">Cytoplasm</location>
    </subcellularLocation>
</comment>
<feature type="binding site" evidence="7">
    <location>
        <position position="8"/>
    </location>
    <ligand>
        <name>a divalent metal cation</name>
        <dbReference type="ChEBI" id="CHEBI:60240"/>
    </ligand>
</feature>
<keyword evidence="10" id="KW-1185">Reference proteome</keyword>
<accession>A0ABW8PW16</accession>
<protein>
    <recommendedName>
        <fullName evidence="7">5'-nucleotidase SurE</fullName>
        <ecNumber evidence="7">3.1.3.5</ecNumber>
    </recommendedName>
    <alternativeName>
        <fullName evidence="7">Nucleoside 5'-monophosphate phosphohydrolase</fullName>
    </alternativeName>
</protein>
<dbReference type="PANTHER" id="PTHR30457:SF12">
    <property type="entry name" value="5'_3'-NUCLEOTIDASE SURE"/>
    <property type="match status" value="1"/>
</dbReference>
<dbReference type="EC" id="3.1.3.5" evidence="7"/>
<comment type="similarity">
    <text evidence="2 7">Belongs to the SurE nucleotidase family.</text>
</comment>
<dbReference type="RefSeq" id="WP_405336077.1">
    <property type="nucleotide sequence ID" value="NZ_JBANFI010000001.1"/>
</dbReference>
<dbReference type="NCBIfam" id="TIGR00087">
    <property type="entry name" value="surE"/>
    <property type="match status" value="1"/>
</dbReference>
<name>A0ABW8PW16_9GAMM</name>
<dbReference type="Pfam" id="PF01975">
    <property type="entry name" value="SurE"/>
    <property type="match status" value="1"/>
</dbReference>
<evidence type="ECO:0000256" key="2">
    <source>
        <dbReference type="ARBA" id="ARBA00011062"/>
    </source>
</evidence>
<comment type="caution">
    <text evidence="9">The sequence shown here is derived from an EMBL/GenBank/DDBJ whole genome shotgun (WGS) entry which is preliminary data.</text>
</comment>
<keyword evidence="6 7" id="KW-0378">Hydrolase</keyword>
<organism evidence="9 10">
    <name type="scientific">Marinospirillum alkalitolerans</name>
    <dbReference type="NCBI Taxonomy" id="3123374"/>
    <lineage>
        <taxon>Bacteria</taxon>
        <taxon>Pseudomonadati</taxon>
        <taxon>Pseudomonadota</taxon>
        <taxon>Gammaproteobacteria</taxon>
        <taxon>Oceanospirillales</taxon>
        <taxon>Oceanospirillaceae</taxon>
        <taxon>Marinospirillum</taxon>
    </lineage>
</organism>
<evidence type="ECO:0000313" key="9">
    <source>
        <dbReference type="EMBL" id="MFK7159552.1"/>
    </source>
</evidence>
<feature type="binding site" evidence="7">
    <location>
        <position position="39"/>
    </location>
    <ligand>
        <name>a divalent metal cation</name>
        <dbReference type="ChEBI" id="CHEBI:60240"/>
    </ligand>
</feature>
<keyword evidence="3 7" id="KW-0963">Cytoplasm</keyword>
<dbReference type="InterPro" id="IPR030048">
    <property type="entry name" value="SurE"/>
</dbReference>
<evidence type="ECO:0000256" key="6">
    <source>
        <dbReference type="ARBA" id="ARBA00022801"/>
    </source>
</evidence>
<dbReference type="NCBIfam" id="NF001489">
    <property type="entry name" value="PRK00346.1-3"/>
    <property type="match status" value="1"/>
</dbReference>